<dbReference type="SUPFAM" id="SSF117839">
    <property type="entry name" value="WWE domain"/>
    <property type="match status" value="1"/>
</dbReference>
<dbReference type="PANTHER" id="PTHR45661:SF3">
    <property type="entry name" value="IG-LIKE DOMAIN-CONTAINING PROTEIN"/>
    <property type="match status" value="1"/>
</dbReference>
<comment type="caution">
    <text evidence="2">The sequence shown here is derived from an EMBL/GenBank/DDBJ whole genome shotgun (WGS) entry which is preliminary data.</text>
</comment>
<dbReference type="Pfam" id="PF13306">
    <property type="entry name" value="LRR_5"/>
    <property type="match status" value="1"/>
</dbReference>
<evidence type="ECO:0000313" key="3">
    <source>
        <dbReference type="Proteomes" id="UP000186817"/>
    </source>
</evidence>
<dbReference type="InterPro" id="IPR053139">
    <property type="entry name" value="Surface_bspA-like"/>
</dbReference>
<dbReference type="EMBL" id="LSRX01001942">
    <property type="protein sequence ID" value="OLP76722.1"/>
    <property type="molecule type" value="Genomic_DNA"/>
</dbReference>
<gene>
    <name evidence="2" type="primary">BSPAL1</name>
    <name evidence="2" type="ORF">AK812_SmicGene43305</name>
</gene>
<keyword evidence="1" id="KW-0472">Membrane</keyword>
<feature type="transmembrane region" description="Helical" evidence="1">
    <location>
        <begin position="230"/>
        <end position="248"/>
    </location>
</feature>
<protein>
    <submittedName>
        <fullName evidence="2">Putative surface protein bspA-like</fullName>
    </submittedName>
</protein>
<organism evidence="2 3">
    <name type="scientific">Symbiodinium microadriaticum</name>
    <name type="common">Dinoflagellate</name>
    <name type="synonym">Zooxanthella microadriatica</name>
    <dbReference type="NCBI Taxonomy" id="2951"/>
    <lineage>
        <taxon>Eukaryota</taxon>
        <taxon>Sar</taxon>
        <taxon>Alveolata</taxon>
        <taxon>Dinophyceae</taxon>
        <taxon>Suessiales</taxon>
        <taxon>Symbiodiniaceae</taxon>
        <taxon>Symbiodinium</taxon>
    </lineage>
</organism>
<dbReference type="AlphaFoldDB" id="A0A1Q9C1D0"/>
<accession>A0A1Q9C1D0</accession>
<feature type="transmembrane region" description="Helical" evidence="1">
    <location>
        <begin position="255"/>
        <end position="281"/>
    </location>
</feature>
<reference evidence="2 3" key="1">
    <citation type="submission" date="2016-02" db="EMBL/GenBank/DDBJ databases">
        <title>Genome analysis of coral dinoflagellate symbionts highlights evolutionary adaptations to a symbiotic lifestyle.</title>
        <authorList>
            <person name="Aranda M."/>
            <person name="Li Y."/>
            <person name="Liew Y.J."/>
            <person name="Baumgarten S."/>
            <person name="Simakov O."/>
            <person name="Wilson M."/>
            <person name="Piel J."/>
            <person name="Ashoor H."/>
            <person name="Bougouffa S."/>
            <person name="Bajic V.B."/>
            <person name="Ryu T."/>
            <person name="Ravasi T."/>
            <person name="Bayer T."/>
            <person name="Micklem G."/>
            <person name="Kim H."/>
            <person name="Bhak J."/>
            <person name="Lajeunesse T.C."/>
            <person name="Voolstra C.R."/>
        </authorList>
    </citation>
    <scope>NUCLEOTIDE SEQUENCE [LARGE SCALE GENOMIC DNA]</scope>
    <source>
        <strain evidence="2 3">CCMP2467</strain>
    </source>
</reference>
<dbReference type="PANTHER" id="PTHR45661">
    <property type="entry name" value="SURFACE ANTIGEN"/>
    <property type="match status" value="1"/>
</dbReference>
<keyword evidence="1" id="KW-1133">Transmembrane helix</keyword>
<dbReference type="SUPFAM" id="SSF52058">
    <property type="entry name" value="L domain-like"/>
    <property type="match status" value="1"/>
</dbReference>
<dbReference type="InterPro" id="IPR026906">
    <property type="entry name" value="LRR_5"/>
</dbReference>
<dbReference type="Gene3D" id="3.80.10.10">
    <property type="entry name" value="Ribonuclease Inhibitor"/>
    <property type="match status" value="2"/>
</dbReference>
<keyword evidence="1" id="KW-0812">Transmembrane</keyword>
<proteinExistence type="predicted"/>
<evidence type="ECO:0000256" key="1">
    <source>
        <dbReference type="SAM" id="Phobius"/>
    </source>
</evidence>
<dbReference type="OrthoDB" id="415426at2759"/>
<evidence type="ECO:0000313" key="2">
    <source>
        <dbReference type="EMBL" id="OLP76722.1"/>
    </source>
</evidence>
<dbReference type="Proteomes" id="UP000186817">
    <property type="component" value="Unassembled WGS sequence"/>
</dbReference>
<keyword evidence="3" id="KW-1185">Reference proteome</keyword>
<dbReference type="InterPro" id="IPR037197">
    <property type="entry name" value="WWE_dom_sf"/>
</dbReference>
<feature type="transmembrane region" description="Helical" evidence="1">
    <location>
        <begin position="195"/>
        <end position="215"/>
    </location>
</feature>
<name>A0A1Q9C1D0_SYMMI</name>
<dbReference type="InterPro" id="IPR032675">
    <property type="entry name" value="LRR_dom_sf"/>
</dbReference>
<sequence>MNLRRLGSWVQGAGNNSTVSKGLESSAMLQPQFVRDTPFALVCVVHGWQFDPQWVDPGGSLPLELSVLGLTSGVDTKASGEAGGSFEWQFAGDSGWCNFEPAASRLLEAAQQRGEDIFTWGVTVAGTGQPSHFFLCIRSSVFVLVQTALGGGVLTIAYMLKISGPFMGVFLLLADVEVSMDVLMKSAVLLHRYTFGSLVSYAFGPRSGIFLAWSLDAQDMMLFLYGNGSLLMYFIFLGDFIPSIFLYFTGQTGRIMVLFGLALSGPAVWLPEASFIGKLWLKLRSVQIPVETSGELFATVEVRPDMKVLEFKQELQRLKWDDPEIRKRFEVRFSVENQELLSDDGMVRDAVSRGKTVQAIFGIPEGIKVIEDEAFAGCSSLAEVIVPDSVTEIGRGAFSDCTSLRTLTIPKSVTQLGAGVFANCISLTSVTIPDSVKEIGSEAFRGCTALRHVSIPESVTKIGPSAFRGCKSLTNLSIPESLMVISEFAFCDCRSLTSVTIPESVSVIEREAFGTCTSLTSLIIPDSVTEIDVRAFVDCKSLTKLTIPETVTAIGVRAFFGCTSLTAVRIPESVMEIGAQAFSECKSLTVTIPEWDESARKISSLAFNGASVKRKTKGGGDAS</sequence>